<evidence type="ECO:0000256" key="3">
    <source>
        <dbReference type="ARBA" id="ARBA00022475"/>
    </source>
</evidence>
<gene>
    <name evidence="10" type="ORF">IV66_GL001669</name>
</gene>
<dbReference type="GO" id="GO:0005886">
    <property type="term" value="C:plasma membrane"/>
    <property type="evidence" value="ECO:0007669"/>
    <property type="project" value="UniProtKB-SubCell"/>
</dbReference>
<feature type="transmembrane region" description="Helical" evidence="9">
    <location>
        <begin position="209"/>
        <end position="242"/>
    </location>
</feature>
<evidence type="ECO:0000256" key="7">
    <source>
        <dbReference type="ARBA" id="ARBA00022989"/>
    </source>
</evidence>
<keyword evidence="10" id="KW-0808">Transferase</keyword>
<comment type="subcellular location">
    <subcellularLocation>
        <location evidence="1">Cell membrane</location>
        <topology evidence="1">Multi-pass membrane protein</topology>
    </subcellularLocation>
</comment>
<dbReference type="RefSeq" id="WP_017867138.1">
    <property type="nucleotide sequence ID" value="NZ_BJYB01000013.1"/>
</dbReference>
<evidence type="ECO:0000256" key="5">
    <source>
        <dbReference type="ARBA" id="ARBA00022683"/>
    </source>
</evidence>
<comment type="caution">
    <text evidence="10">The sequence shown here is derived from an EMBL/GenBank/DDBJ whole genome shotgun (WGS) entry which is preliminary data.</text>
</comment>
<feature type="transmembrane region" description="Helical" evidence="9">
    <location>
        <begin position="182"/>
        <end position="202"/>
    </location>
</feature>
<reference evidence="10 11" key="1">
    <citation type="journal article" date="2015" name="Genome Announc.">
        <title>Expanding the biotechnology potential of lactobacilli through comparative genomics of 213 strains and associated genera.</title>
        <authorList>
            <person name="Sun Z."/>
            <person name="Harris H.M."/>
            <person name="McCann A."/>
            <person name="Guo C."/>
            <person name="Argimon S."/>
            <person name="Zhang W."/>
            <person name="Yang X."/>
            <person name="Jeffery I.B."/>
            <person name="Cooney J.C."/>
            <person name="Kagawa T.F."/>
            <person name="Liu W."/>
            <person name="Song Y."/>
            <person name="Salvetti E."/>
            <person name="Wrobel A."/>
            <person name="Rasinkangas P."/>
            <person name="Parkhill J."/>
            <person name="Rea M.C."/>
            <person name="O'Sullivan O."/>
            <person name="Ritari J."/>
            <person name="Douillard F.P."/>
            <person name="Paul Ross R."/>
            <person name="Yang R."/>
            <person name="Briner A.E."/>
            <person name="Felis G.E."/>
            <person name="de Vos W.M."/>
            <person name="Barrangou R."/>
            <person name="Klaenhammer T.R."/>
            <person name="Caufield P.W."/>
            <person name="Cui Y."/>
            <person name="Zhang H."/>
            <person name="O'Toole P.W."/>
        </authorList>
    </citation>
    <scope>NUCLEOTIDE SEQUENCE [LARGE SCALE GENOMIC DNA]</scope>
    <source>
        <strain evidence="10 11">NBRC 103219</strain>
    </source>
</reference>
<keyword evidence="8 9" id="KW-0472">Membrane</keyword>
<evidence type="ECO:0000313" key="10">
    <source>
        <dbReference type="EMBL" id="KRN99181.1"/>
    </source>
</evidence>
<dbReference type="InterPro" id="IPR004700">
    <property type="entry name" value="PTS_IIC_man"/>
</dbReference>
<dbReference type="PATRIC" id="fig|449659.4.peg.1703"/>
<dbReference type="Proteomes" id="UP000051886">
    <property type="component" value="Unassembled WGS sequence"/>
</dbReference>
<keyword evidence="3" id="KW-1003">Cell membrane</keyword>
<evidence type="ECO:0000256" key="6">
    <source>
        <dbReference type="ARBA" id="ARBA00022692"/>
    </source>
</evidence>
<keyword evidence="2" id="KW-0813">Transport</keyword>
<dbReference type="PANTHER" id="PTHR32502:SF8">
    <property type="entry name" value="N-ACETYLGALACTOSAMINE PERMEASE IIC COMPONENT 1"/>
    <property type="match status" value="1"/>
</dbReference>
<evidence type="ECO:0000256" key="2">
    <source>
        <dbReference type="ARBA" id="ARBA00022448"/>
    </source>
</evidence>
<evidence type="ECO:0000256" key="4">
    <source>
        <dbReference type="ARBA" id="ARBA00022597"/>
    </source>
</evidence>
<dbReference type="GO" id="GO:0016740">
    <property type="term" value="F:transferase activity"/>
    <property type="evidence" value="ECO:0007669"/>
    <property type="project" value="UniProtKB-KW"/>
</dbReference>
<feature type="transmembrane region" description="Helical" evidence="9">
    <location>
        <begin position="90"/>
        <end position="117"/>
    </location>
</feature>
<evidence type="ECO:0000256" key="1">
    <source>
        <dbReference type="ARBA" id="ARBA00004651"/>
    </source>
</evidence>
<accession>A0A0R2LKP4</accession>
<dbReference type="AlphaFoldDB" id="A0A0R2LKP4"/>
<keyword evidence="6 9" id="KW-0812">Transmembrane</keyword>
<keyword evidence="7 9" id="KW-1133">Transmembrane helix</keyword>
<feature type="transmembrane region" description="Helical" evidence="9">
    <location>
        <begin position="23"/>
        <end position="43"/>
    </location>
</feature>
<evidence type="ECO:0000313" key="11">
    <source>
        <dbReference type="Proteomes" id="UP000051886"/>
    </source>
</evidence>
<keyword evidence="4" id="KW-0762">Sugar transport</keyword>
<organism evidence="10 11">
    <name type="scientific">Ligilactobacillus pobuzihii</name>
    <dbReference type="NCBI Taxonomy" id="449659"/>
    <lineage>
        <taxon>Bacteria</taxon>
        <taxon>Bacillati</taxon>
        <taxon>Bacillota</taxon>
        <taxon>Bacilli</taxon>
        <taxon>Lactobacillales</taxon>
        <taxon>Lactobacillaceae</taxon>
        <taxon>Ligilactobacillus</taxon>
    </lineage>
</organism>
<feature type="transmembrane region" description="Helical" evidence="9">
    <location>
        <begin position="50"/>
        <end position="70"/>
    </location>
</feature>
<keyword evidence="11" id="KW-1185">Reference proteome</keyword>
<proteinExistence type="predicted"/>
<evidence type="ECO:0000256" key="9">
    <source>
        <dbReference type="SAM" id="Phobius"/>
    </source>
</evidence>
<dbReference type="STRING" id="449659.IV66_GL001669"/>
<dbReference type="EMBL" id="JQCN01000034">
    <property type="protein sequence ID" value="KRN99181.1"/>
    <property type="molecule type" value="Genomic_DNA"/>
</dbReference>
<dbReference type="InterPro" id="IPR050303">
    <property type="entry name" value="GatZ_KbaZ_carbometab"/>
</dbReference>
<dbReference type="PANTHER" id="PTHR32502">
    <property type="entry name" value="N-ACETYLGALACTOSAMINE PERMEASE II COMPONENT-RELATED"/>
    <property type="match status" value="1"/>
</dbReference>
<evidence type="ECO:0000256" key="8">
    <source>
        <dbReference type="ARBA" id="ARBA00023136"/>
    </source>
</evidence>
<dbReference type="Pfam" id="PF03609">
    <property type="entry name" value="EII-Sor"/>
    <property type="match status" value="1"/>
</dbReference>
<protein>
    <submittedName>
        <fullName evidence="10">Phosphotransferase system PTS</fullName>
    </submittedName>
</protein>
<dbReference type="GO" id="GO:0009401">
    <property type="term" value="P:phosphoenolpyruvate-dependent sugar phosphotransferase system"/>
    <property type="evidence" value="ECO:0007669"/>
    <property type="project" value="UniProtKB-KW"/>
</dbReference>
<sequence length="267" mass="28600">MNDLIGQTIGIFVISMVGNLEDFMGTSFLGRPLVMCFLVGILFGDVHQGLVLGAALELIFMGMMAIGASIPPNEIVGGIVASALVMKNGYSMSVALALVIPIATVGMLFENFLYLVINPIMVHKADDMVEKDKLTSAANMHIWISLVRPVVLSLVITVAFAAGSGPITAFLKIIPQSFIDGMTIATNILPAVGFAMLLNMTFSNKLAPFFFMGFVLVTYFKLDMIAIAIIGTIVAAIIYIILNEIQEKGGSNGQGSNEETDEFSDDF</sequence>
<name>A0A0R2LKP4_9LACO</name>
<dbReference type="PROSITE" id="PS51106">
    <property type="entry name" value="PTS_EIIC_TYPE_4"/>
    <property type="match status" value="1"/>
</dbReference>
<keyword evidence="5" id="KW-0598">Phosphotransferase system</keyword>
<feature type="transmembrane region" description="Helical" evidence="9">
    <location>
        <begin position="138"/>
        <end position="162"/>
    </location>
</feature>